<feature type="compositionally biased region" description="Low complexity" evidence="2">
    <location>
        <begin position="320"/>
        <end position="345"/>
    </location>
</feature>
<keyword evidence="5" id="KW-1185">Reference proteome</keyword>
<keyword evidence="1 4" id="KW-0413">Isomerase</keyword>
<comment type="caution">
    <text evidence="4">The sequence shown here is derived from an EMBL/GenBank/DDBJ whole genome shotgun (WGS) entry which is preliminary data.</text>
</comment>
<keyword evidence="1" id="KW-0697">Rotamase</keyword>
<evidence type="ECO:0000313" key="5">
    <source>
        <dbReference type="Proteomes" id="UP001596528"/>
    </source>
</evidence>
<reference evidence="5" key="1">
    <citation type="journal article" date="2019" name="Int. J. Syst. Evol. Microbiol.">
        <title>The Global Catalogue of Microorganisms (GCM) 10K type strain sequencing project: providing services to taxonomists for standard genome sequencing and annotation.</title>
        <authorList>
            <consortium name="The Broad Institute Genomics Platform"/>
            <consortium name="The Broad Institute Genome Sequencing Center for Infectious Disease"/>
            <person name="Wu L."/>
            <person name="Ma J."/>
        </authorList>
    </citation>
    <scope>NUCLEOTIDE SEQUENCE [LARGE SCALE GENOMIC DNA]</scope>
    <source>
        <strain evidence="5">JCM 18657</strain>
    </source>
</reference>
<dbReference type="EMBL" id="JBHTGQ010000042">
    <property type="protein sequence ID" value="MFC7751391.1"/>
    <property type="molecule type" value="Genomic_DNA"/>
</dbReference>
<sequence>MLRNKKWRITAIALLALTVFAVGCGGKKDLVATYKDGGGVTKAELDKYASVNLLFQPAYEMFKEDPEFQNMLLHQLIGLKIKSEQADSAVKDEVETKLKEQMAEFDKVLKDHPDADKQMKDADISRDDIETFFRRHMLANGVAGKDVKDEDIKKEYDASIAQDPHMFDTASVRHILINFTDPEGKERTKEDALARAKEVHKKLQEGGDFAALAKEYSEDPGSKDNGGLYEDAQVSQWVEAFKKAAIELPLNTISDPVETEYGYHIMKVEKRTLKTFDDVKGEIKMSLADRKLSEFIEKEVPGLIEQNNLPSPTPTPSASPEPTASPSASPAADSTPSPSASPSAS</sequence>
<dbReference type="PANTHER" id="PTHR47245:SF2">
    <property type="entry name" value="PEPTIDYL-PROLYL CIS-TRANS ISOMERASE HP_0175-RELATED"/>
    <property type="match status" value="1"/>
</dbReference>
<name>A0ABW2V842_9BACL</name>
<dbReference type="Pfam" id="PF13616">
    <property type="entry name" value="Rotamase_3"/>
    <property type="match status" value="1"/>
</dbReference>
<dbReference type="RefSeq" id="WP_138790331.1">
    <property type="nucleotide sequence ID" value="NZ_JBHTGQ010000042.1"/>
</dbReference>
<dbReference type="SUPFAM" id="SSF109998">
    <property type="entry name" value="Triger factor/SurA peptide-binding domain-like"/>
    <property type="match status" value="1"/>
</dbReference>
<proteinExistence type="predicted"/>
<dbReference type="InterPro" id="IPR050245">
    <property type="entry name" value="PrsA_foldase"/>
</dbReference>
<dbReference type="InterPro" id="IPR000297">
    <property type="entry name" value="PPIase_PpiC"/>
</dbReference>
<accession>A0ABW2V842</accession>
<protein>
    <submittedName>
        <fullName evidence="4">Peptidylprolyl isomerase</fullName>
        <ecNumber evidence="4">5.2.1.8</ecNumber>
    </submittedName>
</protein>
<evidence type="ECO:0000256" key="2">
    <source>
        <dbReference type="SAM" id="MobiDB-lite"/>
    </source>
</evidence>
<dbReference type="InterPro" id="IPR027304">
    <property type="entry name" value="Trigger_fact/SurA_dom_sf"/>
</dbReference>
<evidence type="ECO:0000313" key="4">
    <source>
        <dbReference type="EMBL" id="MFC7751391.1"/>
    </source>
</evidence>
<dbReference type="Gene3D" id="3.10.50.40">
    <property type="match status" value="1"/>
</dbReference>
<dbReference type="EC" id="5.2.1.8" evidence="4"/>
<dbReference type="Proteomes" id="UP001596528">
    <property type="component" value="Unassembled WGS sequence"/>
</dbReference>
<dbReference type="PROSITE" id="PS50198">
    <property type="entry name" value="PPIC_PPIASE_2"/>
    <property type="match status" value="1"/>
</dbReference>
<feature type="region of interest" description="Disordered" evidence="2">
    <location>
        <begin position="299"/>
        <end position="345"/>
    </location>
</feature>
<feature type="domain" description="PpiC" evidence="3">
    <location>
        <begin position="167"/>
        <end position="270"/>
    </location>
</feature>
<dbReference type="GO" id="GO:0003755">
    <property type="term" value="F:peptidyl-prolyl cis-trans isomerase activity"/>
    <property type="evidence" value="ECO:0007669"/>
    <property type="project" value="UniProtKB-EC"/>
</dbReference>
<dbReference type="PROSITE" id="PS51257">
    <property type="entry name" value="PROKAR_LIPOPROTEIN"/>
    <property type="match status" value="1"/>
</dbReference>
<organism evidence="4 5">
    <name type="scientific">Paenibacillus thermoaerophilus</name>
    <dbReference type="NCBI Taxonomy" id="1215385"/>
    <lineage>
        <taxon>Bacteria</taxon>
        <taxon>Bacillati</taxon>
        <taxon>Bacillota</taxon>
        <taxon>Bacilli</taxon>
        <taxon>Bacillales</taxon>
        <taxon>Paenibacillaceae</taxon>
        <taxon>Paenibacillus</taxon>
    </lineage>
</organism>
<dbReference type="InterPro" id="IPR046357">
    <property type="entry name" value="PPIase_dom_sf"/>
</dbReference>
<dbReference type="PANTHER" id="PTHR47245">
    <property type="entry name" value="PEPTIDYLPROLYL ISOMERASE"/>
    <property type="match status" value="1"/>
</dbReference>
<gene>
    <name evidence="4" type="ORF">ACFQWB_15840</name>
</gene>
<evidence type="ECO:0000259" key="3">
    <source>
        <dbReference type="PROSITE" id="PS50198"/>
    </source>
</evidence>
<evidence type="ECO:0000256" key="1">
    <source>
        <dbReference type="PROSITE-ProRule" id="PRU00278"/>
    </source>
</evidence>
<dbReference type="SUPFAM" id="SSF54534">
    <property type="entry name" value="FKBP-like"/>
    <property type="match status" value="1"/>
</dbReference>